<feature type="compositionally biased region" description="Basic and acidic residues" evidence="1">
    <location>
        <begin position="294"/>
        <end position="309"/>
    </location>
</feature>
<feature type="compositionally biased region" description="Basic residues" evidence="1">
    <location>
        <begin position="279"/>
        <end position="293"/>
    </location>
</feature>
<feature type="compositionally biased region" description="Low complexity" evidence="1">
    <location>
        <begin position="23"/>
        <end position="41"/>
    </location>
</feature>
<evidence type="ECO:0000256" key="1">
    <source>
        <dbReference type="SAM" id="MobiDB-lite"/>
    </source>
</evidence>
<feature type="compositionally biased region" description="Basic residues" evidence="1">
    <location>
        <begin position="123"/>
        <end position="141"/>
    </location>
</feature>
<proteinExistence type="predicted"/>
<feature type="compositionally biased region" description="Basic residues" evidence="1">
    <location>
        <begin position="310"/>
        <end position="319"/>
    </location>
</feature>
<feature type="compositionally biased region" description="Basic and acidic residues" evidence="1">
    <location>
        <begin position="251"/>
        <end position="268"/>
    </location>
</feature>
<feature type="non-terminal residue" evidence="2">
    <location>
        <position position="319"/>
    </location>
</feature>
<feature type="region of interest" description="Disordered" evidence="1">
    <location>
        <begin position="1"/>
        <end position="42"/>
    </location>
</feature>
<feature type="compositionally biased region" description="Low complexity" evidence="1">
    <location>
        <begin position="224"/>
        <end position="235"/>
    </location>
</feature>
<feature type="region of interest" description="Disordered" evidence="1">
    <location>
        <begin position="86"/>
        <end position="153"/>
    </location>
</feature>
<reference evidence="2" key="1">
    <citation type="submission" date="2020-02" db="EMBL/GenBank/DDBJ databases">
        <authorList>
            <person name="Meier V. D."/>
        </authorList>
    </citation>
    <scope>NUCLEOTIDE SEQUENCE</scope>
    <source>
        <strain evidence="2">AVDCRST_MAG64</strain>
    </source>
</reference>
<feature type="compositionally biased region" description="Basic residues" evidence="1">
    <location>
        <begin position="236"/>
        <end position="250"/>
    </location>
</feature>
<accession>A0A6J4QJ67</accession>
<feature type="region of interest" description="Disordered" evidence="1">
    <location>
        <begin position="193"/>
        <end position="319"/>
    </location>
</feature>
<name>A0A6J4QJ67_9BACT</name>
<sequence length="319" mass="35065">GRLRDPGTFRGTPADLGRGSGAGHAPPLGGLGAPRATAARAGLHDHRDPAAVPLHAVLLAAVLEPGAARLAPVRRAEQLRQRLHGLHLPRGGAQHRDHHGRDGPHRDGDRRGPGAAPGSQVPRARHRPHAAHHALPRHARRGGAALEDDDVRPRLRDHQLRPVAVRRRRDRLDLPLPPARGDHRARLAVDAVHDAARPRGPAEPAARDDRGGPGRRRLLRSPVPRAHAAAPAPLHRAGHRARRDLRRQHVRRDLHDDPGRTRDSEHEPAVLPVPARLPGLRHRAGGRARRGRRGRDDHRLDDRSPAHLHELHRHRGRCL</sequence>
<evidence type="ECO:0000313" key="2">
    <source>
        <dbReference type="EMBL" id="CAA9443575.1"/>
    </source>
</evidence>
<organism evidence="2">
    <name type="scientific">uncultured Phycisphaerae bacterium</name>
    <dbReference type="NCBI Taxonomy" id="904963"/>
    <lineage>
        <taxon>Bacteria</taxon>
        <taxon>Pseudomonadati</taxon>
        <taxon>Planctomycetota</taxon>
        <taxon>Phycisphaerae</taxon>
        <taxon>environmental samples</taxon>
    </lineage>
</organism>
<gene>
    <name evidence="2" type="ORF">AVDCRST_MAG64-4368</name>
</gene>
<feature type="compositionally biased region" description="Basic and acidic residues" evidence="1">
    <location>
        <begin position="99"/>
        <end position="112"/>
    </location>
</feature>
<dbReference type="EMBL" id="CADCUQ010001020">
    <property type="protein sequence ID" value="CAA9443575.1"/>
    <property type="molecule type" value="Genomic_DNA"/>
</dbReference>
<protein>
    <submittedName>
        <fullName evidence="2">Various polyols ABC transporter, permease protein 1</fullName>
    </submittedName>
</protein>
<dbReference type="AlphaFoldDB" id="A0A6J4QJ67"/>
<feature type="non-terminal residue" evidence="2">
    <location>
        <position position="1"/>
    </location>
</feature>